<dbReference type="KEGG" id="apel:CA267_001490"/>
<evidence type="ECO:0000313" key="2">
    <source>
        <dbReference type="Proteomes" id="UP000219285"/>
    </source>
</evidence>
<dbReference type="Proteomes" id="UP000219285">
    <property type="component" value="Chromosome"/>
</dbReference>
<accession>A0A6M4MA65</accession>
<dbReference type="RefSeq" id="WP_075609111.1">
    <property type="nucleotide sequence ID" value="NZ_CP052766.1"/>
</dbReference>
<protein>
    <submittedName>
        <fullName evidence="1">Uncharacterized protein</fullName>
    </submittedName>
</protein>
<keyword evidence="2" id="KW-1185">Reference proteome</keyword>
<dbReference type="AlphaFoldDB" id="A0A6M4MA65"/>
<organism evidence="1 2">
    <name type="scientific">Alteromonas pelagimontana</name>
    <dbReference type="NCBI Taxonomy" id="1858656"/>
    <lineage>
        <taxon>Bacteria</taxon>
        <taxon>Pseudomonadati</taxon>
        <taxon>Pseudomonadota</taxon>
        <taxon>Gammaproteobacteria</taxon>
        <taxon>Alteromonadales</taxon>
        <taxon>Alteromonadaceae</taxon>
        <taxon>Alteromonas/Salinimonas group</taxon>
        <taxon>Alteromonas</taxon>
    </lineage>
</organism>
<evidence type="ECO:0000313" key="1">
    <source>
        <dbReference type="EMBL" id="QJR79560.1"/>
    </source>
</evidence>
<dbReference type="OrthoDB" id="6119872at2"/>
<sequence>MEEKVQKIIKYLNTVKTRCTYGVVAEILGVNSRSVGMYLGKRRPEVSWIVNAKTGDPTDYEESEKHPELYRTERIIKSAEVLRRNIGV</sequence>
<proteinExistence type="predicted"/>
<name>A0A6M4MA65_9ALTE</name>
<reference evidence="1 2" key="2">
    <citation type="submission" date="2020-04" db="EMBL/GenBank/DDBJ databases">
        <title>Complete genome sequence of Alteromonas pelagimontana 5.12T.</title>
        <authorList>
            <person name="Sinha R.K."/>
            <person name="Krishnan K.P."/>
            <person name="Kurian J.P."/>
        </authorList>
    </citation>
    <scope>NUCLEOTIDE SEQUENCE [LARGE SCALE GENOMIC DNA]</scope>
    <source>
        <strain evidence="1 2">5.12</strain>
    </source>
</reference>
<reference evidence="2" key="1">
    <citation type="submission" date="2014-12" db="EMBL/GenBank/DDBJ databases">
        <title>Complete genome sequence of a multi-drug resistant Klebsiella pneumoniae.</title>
        <authorList>
            <person name="Hua X."/>
            <person name="Chen Q."/>
            <person name="Li X."/>
            <person name="Feng Y."/>
            <person name="Ruan Z."/>
            <person name="Yu Y."/>
        </authorList>
    </citation>
    <scope>NUCLEOTIDE SEQUENCE [LARGE SCALE GENOMIC DNA]</scope>
    <source>
        <strain evidence="2">5.12</strain>
    </source>
</reference>
<dbReference type="EMBL" id="CP052766">
    <property type="protein sequence ID" value="QJR79560.1"/>
    <property type="molecule type" value="Genomic_DNA"/>
</dbReference>
<gene>
    <name evidence="1" type="ORF">CA267_001490</name>
</gene>